<gene>
    <name evidence="1" type="ORF">FH608_038540</name>
</gene>
<organism evidence="1 2">
    <name type="scientific">Nonomuraea phyllanthi</name>
    <dbReference type="NCBI Taxonomy" id="2219224"/>
    <lineage>
        <taxon>Bacteria</taxon>
        <taxon>Bacillati</taxon>
        <taxon>Actinomycetota</taxon>
        <taxon>Actinomycetes</taxon>
        <taxon>Streptosporangiales</taxon>
        <taxon>Streptosporangiaceae</taxon>
        <taxon>Nonomuraea</taxon>
    </lineage>
</organism>
<accession>A0A5P9Z166</accession>
<dbReference type="Proteomes" id="UP000312512">
    <property type="component" value="Unassembled WGS sequence"/>
</dbReference>
<dbReference type="AlphaFoldDB" id="A0A5C4VMV7"/>
<dbReference type="EMBL" id="VDLX02000019">
    <property type="protein sequence ID" value="KAB8189506.1"/>
    <property type="molecule type" value="Genomic_DNA"/>
</dbReference>
<proteinExistence type="predicted"/>
<protein>
    <submittedName>
        <fullName evidence="1">Uncharacterized protein</fullName>
    </submittedName>
</protein>
<keyword evidence="2" id="KW-1185">Reference proteome</keyword>
<accession>A0A5C4VMV7</accession>
<evidence type="ECO:0000313" key="2">
    <source>
        <dbReference type="Proteomes" id="UP000312512"/>
    </source>
</evidence>
<name>A0A5C4VMV7_9ACTN</name>
<dbReference type="OrthoDB" id="3539163at2"/>
<comment type="caution">
    <text evidence="1">The sequence shown here is derived from an EMBL/GenBank/DDBJ whole genome shotgun (WGS) entry which is preliminary data.</text>
</comment>
<evidence type="ECO:0000313" key="1">
    <source>
        <dbReference type="EMBL" id="KAB8189506.1"/>
    </source>
</evidence>
<sequence length="77" mass="8710">MAPADGRIILFIIIALAVFALGRRFQHMIIMRQVWKQSAKQVMARKESANNAAKSMIGITLVAIFVIWLVLNLNRVM</sequence>
<reference evidence="1 2" key="1">
    <citation type="submission" date="2019-10" db="EMBL/GenBank/DDBJ databases">
        <title>Nonomuraea sp. nov., isolated from Phyllanthus amarus.</title>
        <authorList>
            <person name="Klykleung N."/>
            <person name="Tanasupawat S."/>
        </authorList>
    </citation>
    <scope>NUCLEOTIDE SEQUENCE [LARGE SCALE GENOMIC DNA]</scope>
    <source>
        <strain evidence="1 2">PA1-10</strain>
    </source>
</reference>
<dbReference type="RefSeq" id="WP_139635351.1">
    <property type="nucleotide sequence ID" value="NZ_CP045572.1"/>
</dbReference>